<evidence type="ECO:0000256" key="1">
    <source>
        <dbReference type="ARBA" id="ARBA00022801"/>
    </source>
</evidence>
<dbReference type="SMART" id="SM00487">
    <property type="entry name" value="DEXDc"/>
    <property type="match status" value="1"/>
</dbReference>
<dbReference type="CDD" id="cd18793">
    <property type="entry name" value="SF2_C_SNF"/>
    <property type="match status" value="1"/>
</dbReference>
<proteinExistence type="predicted"/>
<dbReference type="GO" id="GO:0016787">
    <property type="term" value="F:hydrolase activity"/>
    <property type="evidence" value="ECO:0007669"/>
    <property type="project" value="UniProtKB-KW"/>
</dbReference>
<protein>
    <submittedName>
        <fullName evidence="4">Superfamily II DNA or RNA helicase</fullName>
    </submittedName>
</protein>
<dbReference type="PROSITE" id="PS51194">
    <property type="entry name" value="HELICASE_CTER"/>
    <property type="match status" value="1"/>
</dbReference>
<reference evidence="4 5" key="1">
    <citation type="submission" date="2020-07" db="EMBL/GenBank/DDBJ databases">
        <title>Sequencing the genomes of 1000 actinobacteria strains.</title>
        <authorList>
            <person name="Klenk H.-P."/>
        </authorList>
    </citation>
    <scope>NUCLEOTIDE SEQUENCE [LARGE SCALE GENOMIC DNA]</scope>
    <source>
        <strain evidence="4 5">DSM 23871</strain>
    </source>
</reference>
<dbReference type="RefSeq" id="WP_343037286.1">
    <property type="nucleotide sequence ID" value="NZ_BAAAPX010000001.1"/>
</dbReference>
<dbReference type="InterPro" id="IPR001650">
    <property type="entry name" value="Helicase_C-like"/>
</dbReference>
<feature type="domain" description="Helicase ATP-binding" evidence="2">
    <location>
        <begin position="272"/>
        <end position="409"/>
    </location>
</feature>
<dbReference type="Gene3D" id="3.40.50.10810">
    <property type="entry name" value="Tandem AAA-ATPase domain"/>
    <property type="match status" value="2"/>
</dbReference>
<accession>A0A852T3N0</accession>
<name>A0A852T3N0_9MICO</name>
<evidence type="ECO:0000313" key="5">
    <source>
        <dbReference type="Proteomes" id="UP000589620"/>
    </source>
</evidence>
<keyword evidence="4" id="KW-0547">Nucleotide-binding</keyword>
<comment type="caution">
    <text evidence="4">The sequence shown here is derived from an EMBL/GenBank/DDBJ whole genome shotgun (WGS) entry which is preliminary data.</text>
</comment>
<dbReference type="SMART" id="SM00490">
    <property type="entry name" value="HELICc"/>
    <property type="match status" value="1"/>
</dbReference>
<dbReference type="SUPFAM" id="SSF56024">
    <property type="entry name" value="Phospholipase D/nuclease"/>
    <property type="match status" value="1"/>
</dbReference>
<dbReference type="InterPro" id="IPR038718">
    <property type="entry name" value="SNF2-like_sf"/>
</dbReference>
<dbReference type="InterPro" id="IPR000330">
    <property type="entry name" value="SNF2_N"/>
</dbReference>
<dbReference type="SUPFAM" id="SSF52540">
    <property type="entry name" value="P-loop containing nucleoside triphosphate hydrolases"/>
    <property type="match status" value="1"/>
</dbReference>
<dbReference type="Gene3D" id="3.30.870.10">
    <property type="entry name" value="Endonuclease Chain A"/>
    <property type="match status" value="1"/>
</dbReference>
<dbReference type="CDD" id="cd09178">
    <property type="entry name" value="PLDc_N_Snf2_like"/>
    <property type="match status" value="1"/>
</dbReference>
<dbReference type="PROSITE" id="PS51192">
    <property type="entry name" value="HELICASE_ATP_BIND_1"/>
    <property type="match status" value="1"/>
</dbReference>
<dbReference type="InterPro" id="IPR014001">
    <property type="entry name" value="Helicase_ATP-bd"/>
</dbReference>
<evidence type="ECO:0000259" key="3">
    <source>
        <dbReference type="PROSITE" id="PS51194"/>
    </source>
</evidence>
<keyword evidence="4" id="KW-0067">ATP-binding</keyword>
<dbReference type="PANTHER" id="PTHR45766">
    <property type="entry name" value="DNA ANNEALING HELICASE AND ENDONUCLEASE ZRANB3 FAMILY MEMBER"/>
    <property type="match status" value="1"/>
</dbReference>
<dbReference type="Gene3D" id="3.40.50.300">
    <property type="entry name" value="P-loop containing nucleotide triphosphate hydrolases"/>
    <property type="match status" value="1"/>
</dbReference>
<keyword evidence="5" id="KW-1185">Reference proteome</keyword>
<dbReference type="Pfam" id="PF00176">
    <property type="entry name" value="SNF2-rel_dom"/>
    <property type="match status" value="1"/>
</dbReference>
<dbReference type="Pfam" id="PF00271">
    <property type="entry name" value="Helicase_C"/>
    <property type="match status" value="1"/>
</dbReference>
<dbReference type="AlphaFoldDB" id="A0A852T3N0"/>
<dbReference type="InterPro" id="IPR049730">
    <property type="entry name" value="SNF2/RAD54-like_C"/>
</dbReference>
<dbReference type="Pfam" id="PF13091">
    <property type="entry name" value="PLDc_2"/>
    <property type="match status" value="1"/>
</dbReference>
<dbReference type="GO" id="GO:0004386">
    <property type="term" value="F:helicase activity"/>
    <property type="evidence" value="ECO:0007669"/>
    <property type="project" value="UniProtKB-KW"/>
</dbReference>
<dbReference type="PANTHER" id="PTHR45766:SF6">
    <property type="entry name" value="SWI_SNF-RELATED MATRIX-ASSOCIATED ACTIN-DEPENDENT REGULATOR OF CHROMATIN SUBFAMILY A-LIKE PROTEIN 1"/>
    <property type="match status" value="1"/>
</dbReference>
<evidence type="ECO:0000313" key="4">
    <source>
        <dbReference type="EMBL" id="NYD75254.1"/>
    </source>
</evidence>
<evidence type="ECO:0000259" key="2">
    <source>
        <dbReference type="PROSITE" id="PS51192"/>
    </source>
</evidence>
<dbReference type="GO" id="GO:0005524">
    <property type="term" value="F:ATP binding"/>
    <property type="evidence" value="ECO:0007669"/>
    <property type="project" value="InterPro"/>
</dbReference>
<dbReference type="Proteomes" id="UP000589620">
    <property type="component" value="Unassembled WGS sequence"/>
</dbReference>
<gene>
    <name evidence="4" type="ORF">BJ963_002773</name>
</gene>
<feature type="domain" description="Helicase C-terminal" evidence="3">
    <location>
        <begin position="690"/>
        <end position="864"/>
    </location>
</feature>
<organism evidence="4 5">
    <name type="scientific">Leifsonia soli</name>
    <dbReference type="NCBI Taxonomy" id="582665"/>
    <lineage>
        <taxon>Bacteria</taxon>
        <taxon>Bacillati</taxon>
        <taxon>Actinomycetota</taxon>
        <taxon>Actinomycetes</taxon>
        <taxon>Micrococcales</taxon>
        <taxon>Microbacteriaceae</taxon>
        <taxon>Leifsonia</taxon>
    </lineage>
</organism>
<dbReference type="InterPro" id="IPR027417">
    <property type="entry name" value="P-loop_NTPase"/>
</dbReference>
<keyword evidence="4" id="KW-0347">Helicase</keyword>
<keyword evidence="1" id="KW-0378">Hydrolase</keyword>
<dbReference type="EMBL" id="JACCBJ010000001">
    <property type="protein sequence ID" value="NYD75254.1"/>
    <property type="molecule type" value="Genomic_DNA"/>
</dbReference>
<dbReference type="InterPro" id="IPR025202">
    <property type="entry name" value="PLD-like_dom"/>
</dbReference>
<sequence length="1089" mass="122202">MTRIFDNIELRLGGHLQATLRDFDRMDVAVGYFNLRGWSEFEEIVAAKPAGGAPVTRILIGMVFAGPEVETLDELQATVDGQPRPDADAQMSKERKAQLLDHLRVQLMRGAPTAADRRTLAALREELEAGKIEVKVFTRRPLHGKTFIFHRHDLNSPIMGFVGSSNLTAPGLNSNLELNVDVPDSFGGGKDLAAWFDARWDDPQSRVVTADLLELLDESWASPKPKPPYEVFLKLCYDLSRDVREGQDEYSVPVEVQAELLDYQATAVRTLARRIVTRGGTMLGDVVGLGKTITAVAVALMLREEHGYLPLVVCPKNLKQMWEDYFDAYDVPGRVVSYTEAHTVLPGISRYRFVIVDESHTLRNDKRRDYQAVLEYIDRVGARALLLTATPYNRRFEDVANQLGLFIQPDEDLGISPVNALAADPKLADKVDGKVTTLQAFRRSEDPDDWKRLMSEHLVRRTRSFIKNNYSETDDDGSKFLRFADGTKFRFPDRDPRPIDHPFDENDPAALMVSDDTLNALQNLVLPRYSLIAYVDEKRKSEWSDDDKQLVENLRRARGQVAGFVRTTLYKRLSSGGYAFTLSLRRHIARNELFLYAIDNGLPLPTGTIQEADLLDDDDVVEHELDDPERLGDAAAQRYQALVDTDPGYITWVRPELFTRSLRDALLADTEALSSLLDAYGPWEIARDSKLTALAKLIQEEHPDEKVLVFTEYKDTANYLAAALRSLGVESVDAATGDNEDPTQLARRFSPQSNKLRGRIEAPSPDDELRVLVSTDVLSEGQNLQDAHIIVNYDLPWAIVRLIQRAGRVDRIGQESPEVLLYSIFHGSLNNVLSLRQRIADRLQQNAQAFGSDEQFFGSEEEVRTITDLYDGRLDEAEDVEEIDAASLAFQYWSNALKQTPEAAERARRLPDLVDATRARRVTDLEDGVACYVRTESGIDAFGWTTPGGETKLLTGFETLRFFESTPDEPSVERLANHDELVGALVRGPLANPAVAAGRLRGVRRQIWKRLGESLFDFGPAASAALDLLYQHPLTNEADRRLRNAIRNGVSDEELANRVTALAREDKLVIERRTGNDSIRIVSTMGVSE</sequence>